<dbReference type="GO" id="GO:0005615">
    <property type="term" value="C:extracellular space"/>
    <property type="evidence" value="ECO:0007669"/>
    <property type="project" value="TreeGrafter"/>
</dbReference>
<dbReference type="InterPro" id="IPR029058">
    <property type="entry name" value="AB_hydrolase_fold"/>
</dbReference>
<feature type="chain" id="PRO_5035714723" evidence="5">
    <location>
        <begin position="21"/>
        <end position="300"/>
    </location>
</feature>
<dbReference type="PANTHER" id="PTHR11610">
    <property type="entry name" value="LIPASE"/>
    <property type="match status" value="1"/>
</dbReference>
<comment type="similarity">
    <text evidence="2 4">Belongs to the AB hydrolase superfamily. Lipase family.</text>
</comment>
<dbReference type="SUPFAM" id="SSF53474">
    <property type="entry name" value="alpha/beta-Hydrolases"/>
    <property type="match status" value="1"/>
</dbReference>
<keyword evidence="8" id="KW-1185">Reference proteome</keyword>
<reference evidence="7" key="1">
    <citation type="submission" date="2020-11" db="EMBL/GenBank/DDBJ databases">
        <authorList>
            <person name="Whiteford S."/>
        </authorList>
    </citation>
    <scope>NUCLEOTIDE SEQUENCE</scope>
</reference>
<dbReference type="InterPro" id="IPR000734">
    <property type="entry name" value="TAG_lipase"/>
</dbReference>
<dbReference type="InterPro" id="IPR013818">
    <property type="entry name" value="Lipase"/>
</dbReference>
<feature type="signal peptide" evidence="5">
    <location>
        <begin position="1"/>
        <end position="20"/>
    </location>
</feature>
<name>A0A8S4EQV6_PLUXY</name>
<keyword evidence="5" id="KW-0732">Signal</keyword>
<evidence type="ECO:0000256" key="1">
    <source>
        <dbReference type="ARBA" id="ARBA00004613"/>
    </source>
</evidence>
<dbReference type="PRINTS" id="PR00821">
    <property type="entry name" value="TAGLIPASE"/>
</dbReference>
<comment type="caution">
    <text evidence="7">The sequence shown here is derived from an EMBL/GenBank/DDBJ whole genome shotgun (WGS) entry which is preliminary data.</text>
</comment>
<organism evidence="7 8">
    <name type="scientific">Plutella xylostella</name>
    <name type="common">Diamondback moth</name>
    <name type="synonym">Plutella maculipennis</name>
    <dbReference type="NCBI Taxonomy" id="51655"/>
    <lineage>
        <taxon>Eukaryota</taxon>
        <taxon>Metazoa</taxon>
        <taxon>Ecdysozoa</taxon>
        <taxon>Arthropoda</taxon>
        <taxon>Hexapoda</taxon>
        <taxon>Insecta</taxon>
        <taxon>Pterygota</taxon>
        <taxon>Neoptera</taxon>
        <taxon>Endopterygota</taxon>
        <taxon>Lepidoptera</taxon>
        <taxon>Glossata</taxon>
        <taxon>Ditrysia</taxon>
        <taxon>Yponomeutoidea</taxon>
        <taxon>Plutellidae</taxon>
        <taxon>Plutella</taxon>
    </lineage>
</organism>
<evidence type="ECO:0000259" key="6">
    <source>
        <dbReference type="Pfam" id="PF00151"/>
    </source>
</evidence>
<evidence type="ECO:0000256" key="3">
    <source>
        <dbReference type="ARBA" id="ARBA00022525"/>
    </source>
</evidence>
<feature type="domain" description="Lipase" evidence="6">
    <location>
        <begin position="48"/>
        <end position="297"/>
    </location>
</feature>
<evidence type="ECO:0000256" key="2">
    <source>
        <dbReference type="ARBA" id="ARBA00010701"/>
    </source>
</evidence>
<dbReference type="Proteomes" id="UP000653454">
    <property type="component" value="Unassembled WGS sequence"/>
</dbReference>
<dbReference type="AlphaFoldDB" id="A0A8S4EQV6"/>
<dbReference type="Pfam" id="PF00151">
    <property type="entry name" value="Lipase"/>
    <property type="match status" value="1"/>
</dbReference>
<dbReference type="GO" id="GO:0016298">
    <property type="term" value="F:lipase activity"/>
    <property type="evidence" value="ECO:0007669"/>
    <property type="project" value="InterPro"/>
</dbReference>
<dbReference type="EMBL" id="CAJHNJ030000020">
    <property type="protein sequence ID" value="CAG9118126.1"/>
    <property type="molecule type" value="Genomic_DNA"/>
</dbReference>
<evidence type="ECO:0000313" key="7">
    <source>
        <dbReference type="EMBL" id="CAG9118126.1"/>
    </source>
</evidence>
<gene>
    <name evidence="7" type="ORF">PLXY2_LOCUS6409</name>
</gene>
<keyword evidence="3" id="KW-0964">Secreted</keyword>
<accession>A0A8S4EQV6</accession>
<dbReference type="GO" id="GO:0016042">
    <property type="term" value="P:lipid catabolic process"/>
    <property type="evidence" value="ECO:0007669"/>
    <property type="project" value="TreeGrafter"/>
</dbReference>
<evidence type="ECO:0000256" key="4">
    <source>
        <dbReference type="RuleBase" id="RU004262"/>
    </source>
</evidence>
<dbReference type="GO" id="GO:0017171">
    <property type="term" value="F:serine hydrolase activity"/>
    <property type="evidence" value="ECO:0007669"/>
    <property type="project" value="TreeGrafter"/>
</dbReference>
<comment type="subcellular location">
    <subcellularLocation>
        <location evidence="1">Secreted</location>
    </subcellularLocation>
</comment>
<protein>
    <submittedName>
        <fullName evidence="7">(diamondback moth) hypothetical protein</fullName>
    </submittedName>
</protein>
<evidence type="ECO:0000313" key="8">
    <source>
        <dbReference type="Proteomes" id="UP000653454"/>
    </source>
</evidence>
<dbReference type="PANTHER" id="PTHR11610:SF150">
    <property type="entry name" value="FI01825P-RELATED"/>
    <property type="match status" value="1"/>
</dbReference>
<evidence type="ECO:0000256" key="5">
    <source>
        <dbReference type="SAM" id="SignalP"/>
    </source>
</evidence>
<dbReference type="Gene3D" id="3.40.50.1820">
    <property type="entry name" value="alpha/beta hydrolase"/>
    <property type="match status" value="1"/>
</dbReference>
<proteinExistence type="inferred from homology"/>
<sequence length="300" mass="31424">MRAVSKCIVLLCAAVAATSGFNLGPQDVVLHLFNRGNVGTQSQPFFPTMASILDTDFDPAARTVITIHDAKDGVAGNFNAFVVNAELAVADVNVVAIDWSRGAASYTEGVAYATQVGEVVASFINLLESNLGYGAENIRIVGFGLGGHIAGIAARQARATIPHIIALDPSLVGWTHHPNKLSADAAGVVEVLHTTAGILGYDQPLGDLDFYPSGGSFQVPCASDSNCSHLYAYIFYDESLRSEIAGGAKFVGTKCASYEDAIEFTCTGEKDAVFGGSEVKTEASGIYIFSTNSQAPFARG</sequence>